<proteinExistence type="predicted"/>
<dbReference type="AlphaFoldDB" id="A0A816LAU5"/>
<gene>
    <name evidence="1" type="ORF">DARMORV10_C05P21050.1</name>
</gene>
<organism evidence="1">
    <name type="scientific">Brassica napus</name>
    <name type="common">Rape</name>
    <dbReference type="NCBI Taxonomy" id="3708"/>
    <lineage>
        <taxon>Eukaryota</taxon>
        <taxon>Viridiplantae</taxon>
        <taxon>Streptophyta</taxon>
        <taxon>Embryophyta</taxon>
        <taxon>Tracheophyta</taxon>
        <taxon>Spermatophyta</taxon>
        <taxon>Magnoliopsida</taxon>
        <taxon>eudicotyledons</taxon>
        <taxon>Gunneridae</taxon>
        <taxon>Pentapetalae</taxon>
        <taxon>rosids</taxon>
        <taxon>malvids</taxon>
        <taxon>Brassicales</taxon>
        <taxon>Brassicaceae</taxon>
        <taxon>Brassiceae</taxon>
        <taxon>Brassica</taxon>
    </lineage>
</organism>
<dbReference type="Proteomes" id="UP001295469">
    <property type="component" value="Chromosome C05"/>
</dbReference>
<accession>A0A816LAU5</accession>
<sequence>MIFSYGNNNRKWKKTNKFWKISCNFRMFMCWGTQIMFVSRGKLASDLNHCFLLRENHYILRKKEKRNCDKRNNTEFCYEYVLLLSLHLVNCDVYLVNQLRKLVSYLGGKAWNSGESL</sequence>
<evidence type="ECO:0000313" key="1">
    <source>
        <dbReference type="EMBL" id="CAF1927619.1"/>
    </source>
</evidence>
<protein>
    <submittedName>
        <fullName evidence="1">(rape) hypothetical protein</fullName>
    </submittedName>
</protein>
<reference evidence="1" key="1">
    <citation type="submission" date="2021-01" db="EMBL/GenBank/DDBJ databases">
        <authorList>
            <consortium name="Genoscope - CEA"/>
            <person name="William W."/>
        </authorList>
    </citation>
    <scope>NUCLEOTIDE SEQUENCE</scope>
</reference>
<dbReference type="EMBL" id="HG994369">
    <property type="protein sequence ID" value="CAF1927619.1"/>
    <property type="molecule type" value="Genomic_DNA"/>
</dbReference>
<name>A0A816LAU5_BRANA</name>